<dbReference type="Proteomes" id="UP000178417">
    <property type="component" value="Unassembled WGS sequence"/>
</dbReference>
<sequence>MKRDIEKKLIEWKISDNRYPLLIRGARQVGKSFSIENFAEKNFKNKIVINFELQPNLKECFSSLEPSDIINKINLILGAQVDENTLLFLDEIQECPQAISSLRYFKEKAPHIPVIGAGSLLEFALQETAFKMPVGRVQVLYLYPLSFSEFLTASGTQNLRDFLSEIKPPFESFDNAIHNKLIELLRLYLVLGGMPAVLKEYFSSKNLLNCQNIQTALLQTYRSDFGKYAKLSQHKFLQKVFDSAPRLIGQRIKYSNIDSNDKSRDLKNALELLILAGVITPIYASSASGLPLPATINERKFKLNFLDTGLMQNACGLQAELGTTNDFIQINSGAVAEQFVGQELKAYSPANKNSDLFFWTREERGSSAEIDFIINIGSDIFPLEVKSAKGGRLKSLKMFLENKKSKFGIKVSQEKPSFHDKLLSLPLYMIEQITRIA</sequence>
<proteinExistence type="predicted"/>
<dbReference type="SUPFAM" id="SSF52540">
    <property type="entry name" value="P-loop containing nucleoside triphosphate hydrolases"/>
    <property type="match status" value="1"/>
</dbReference>
<evidence type="ECO:0008006" key="5">
    <source>
        <dbReference type="Google" id="ProtNLM"/>
    </source>
</evidence>
<evidence type="ECO:0000259" key="2">
    <source>
        <dbReference type="Pfam" id="PF13635"/>
    </source>
</evidence>
<dbReference type="EMBL" id="MEUB01000014">
    <property type="protein sequence ID" value="OGC23796.1"/>
    <property type="molecule type" value="Genomic_DNA"/>
</dbReference>
<evidence type="ECO:0000313" key="4">
    <source>
        <dbReference type="Proteomes" id="UP000178417"/>
    </source>
</evidence>
<feature type="domain" description="AAA" evidence="1">
    <location>
        <begin position="18"/>
        <end position="151"/>
    </location>
</feature>
<name>A0A1F4STM5_UNCSA</name>
<dbReference type="PANTHER" id="PTHR33295:SF7">
    <property type="entry name" value="ATPASE"/>
    <property type="match status" value="1"/>
</dbReference>
<dbReference type="Pfam" id="PF13635">
    <property type="entry name" value="DUF4143"/>
    <property type="match status" value="1"/>
</dbReference>
<dbReference type="PANTHER" id="PTHR33295">
    <property type="entry name" value="ATPASE"/>
    <property type="match status" value="1"/>
</dbReference>
<accession>A0A1F4STM5</accession>
<dbReference type="InterPro" id="IPR041682">
    <property type="entry name" value="AAA_14"/>
</dbReference>
<dbReference type="AlphaFoldDB" id="A0A1F4STM5"/>
<feature type="domain" description="DUF4143" evidence="2">
    <location>
        <begin position="223"/>
        <end position="387"/>
    </location>
</feature>
<dbReference type="InterPro" id="IPR025420">
    <property type="entry name" value="DUF4143"/>
</dbReference>
<comment type="caution">
    <text evidence="3">The sequence shown here is derived from an EMBL/GenBank/DDBJ whole genome shotgun (WGS) entry which is preliminary data.</text>
</comment>
<gene>
    <name evidence="3" type="ORF">A2310_04175</name>
</gene>
<reference evidence="3 4" key="1">
    <citation type="journal article" date="2016" name="Nat. Commun.">
        <title>Thousands of microbial genomes shed light on interconnected biogeochemical processes in an aquifer system.</title>
        <authorList>
            <person name="Anantharaman K."/>
            <person name="Brown C.T."/>
            <person name="Hug L.A."/>
            <person name="Sharon I."/>
            <person name="Castelle C.J."/>
            <person name="Probst A.J."/>
            <person name="Thomas B.C."/>
            <person name="Singh A."/>
            <person name="Wilkins M.J."/>
            <person name="Karaoz U."/>
            <person name="Brodie E.L."/>
            <person name="Williams K.H."/>
            <person name="Hubbard S.S."/>
            <person name="Banfield J.F."/>
        </authorList>
    </citation>
    <scope>NUCLEOTIDE SEQUENCE [LARGE SCALE GENOMIC DNA]</scope>
</reference>
<protein>
    <recommendedName>
        <fullName evidence="5">ATPase</fullName>
    </recommendedName>
</protein>
<evidence type="ECO:0000259" key="1">
    <source>
        <dbReference type="Pfam" id="PF13173"/>
    </source>
</evidence>
<organism evidence="3 4">
    <name type="scientific">candidate division WOR-1 bacterium RIFOXYB2_FULL_37_13</name>
    <dbReference type="NCBI Taxonomy" id="1802579"/>
    <lineage>
        <taxon>Bacteria</taxon>
        <taxon>Bacillati</taxon>
        <taxon>Saganbacteria</taxon>
    </lineage>
</organism>
<dbReference type="STRING" id="1802579.A2310_04175"/>
<dbReference type="InterPro" id="IPR027417">
    <property type="entry name" value="P-loop_NTPase"/>
</dbReference>
<evidence type="ECO:0000313" key="3">
    <source>
        <dbReference type="EMBL" id="OGC23796.1"/>
    </source>
</evidence>
<dbReference type="Pfam" id="PF13173">
    <property type="entry name" value="AAA_14"/>
    <property type="match status" value="1"/>
</dbReference>